<reference evidence="2" key="1">
    <citation type="submission" date="2020-03" db="EMBL/GenBank/DDBJ databases">
        <title>A mixture of massive structural variations and highly conserved coding sequences in Ustilaginoidea virens genome.</title>
        <authorList>
            <person name="Zhang K."/>
            <person name="Zhao Z."/>
            <person name="Zhang Z."/>
            <person name="Li Y."/>
            <person name="Hsiang T."/>
            <person name="Sun W."/>
        </authorList>
    </citation>
    <scope>NUCLEOTIDE SEQUENCE</scope>
    <source>
        <strain evidence="2">UV-8b</strain>
    </source>
</reference>
<evidence type="ECO:0000313" key="2">
    <source>
        <dbReference type="EMBL" id="QUC16479.1"/>
    </source>
</evidence>
<feature type="region of interest" description="Disordered" evidence="1">
    <location>
        <begin position="63"/>
        <end position="82"/>
    </location>
</feature>
<name>A0A8E5HJD5_USTVR</name>
<dbReference type="Proteomes" id="UP000027002">
    <property type="component" value="Chromosome 1"/>
</dbReference>
<feature type="region of interest" description="Disordered" evidence="1">
    <location>
        <begin position="1"/>
        <end position="55"/>
    </location>
</feature>
<dbReference type="AlphaFoldDB" id="A0A8E5HJD5"/>
<dbReference type="RefSeq" id="XP_042994152.1">
    <property type="nucleotide sequence ID" value="XM_043138218.1"/>
</dbReference>
<feature type="compositionally biased region" description="Low complexity" evidence="1">
    <location>
        <begin position="1"/>
        <end position="14"/>
    </location>
</feature>
<dbReference type="GeneID" id="66061498"/>
<accession>A0A8E5HJD5</accession>
<gene>
    <name evidence="2" type="ORF">UV8b_00720</name>
</gene>
<organism evidence="2 3">
    <name type="scientific">Ustilaginoidea virens</name>
    <name type="common">Rice false smut fungus</name>
    <name type="synonym">Villosiclava virens</name>
    <dbReference type="NCBI Taxonomy" id="1159556"/>
    <lineage>
        <taxon>Eukaryota</taxon>
        <taxon>Fungi</taxon>
        <taxon>Dikarya</taxon>
        <taxon>Ascomycota</taxon>
        <taxon>Pezizomycotina</taxon>
        <taxon>Sordariomycetes</taxon>
        <taxon>Hypocreomycetidae</taxon>
        <taxon>Hypocreales</taxon>
        <taxon>Clavicipitaceae</taxon>
        <taxon>Ustilaginoidea</taxon>
    </lineage>
</organism>
<dbReference type="EMBL" id="CP072753">
    <property type="protein sequence ID" value="QUC16479.1"/>
    <property type="molecule type" value="Genomic_DNA"/>
</dbReference>
<keyword evidence="3" id="KW-1185">Reference proteome</keyword>
<protein>
    <submittedName>
        <fullName evidence="2">Uncharacterized protein</fullName>
    </submittedName>
</protein>
<dbReference type="KEGG" id="uvi:66061498"/>
<proteinExistence type="predicted"/>
<feature type="compositionally biased region" description="Acidic residues" evidence="1">
    <location>
        <begin position="24"/>
        <end position="34"/>
    </location>
</feature>
<sequence length="105" mass="11744">MELSSSASEADSGSPPTPLFGNQDEQDEQDEQDKQDEFEQPRPITNGPNLSALGSLFPFERRLDLPHFRPPPQMPSLLSDSQTTHLRDTSWLNCSVSLLYLLSRG</sequence>
<evidence type="ECO:0000256" key="1">
    <source>
        <dbReference type="SAM" id="MobiDB-lite"/>
    </source>
</evidence>
<evidence type="ECO:0000313" key="3">
    <source>
        <dbReference type="Proteomes" id="UP000027002"/>
    </source>
</evidence>